<comment type="caution">
    <text evidence="1">The sequence shown here is derived from an EMBL/GenBank/DDBJ whole genome shotgun (WGS) entry which is preliminary data.</text>
</comment>
<name>A0A5J4SM19_9EUKA</name>
<reference evidence="1 2" key="1">
    <citation type="submission" date="2019-03" db="EMBL/GenBank/DDBJ databases">
        <title>Single cell metagenomics reveals metabolic interactions within the superorganism composed of flagellate Streblomastix strix and complex community of Bacteroidetes bacteria on its surface.</title>
        <authorList>
            <person name="Treitli S.C."/>
            <person name="Kolisko M."/>
            <person name="Husnik F."/>
            <person name="Keeling P."/>
            <person name="Hampl V."/>
        </authorList>
    </citation>
    <scope>NUCLEOTIDE SEQUENCE [LARGE SCALE GENOMIC DNA]</scope>
    <source>
        <strain evidence="1">ST1C</strain>
    </source>
</reference>
<sequence length="33" mass="3492">VGGLKGAKTHLQGVWGATAPQAGWNTLDQWTLE</sequence>
<accession>A0A5J4SM19</accession>
<dbReference type="Proteomes" id="UP000324800">
    <property type="component" value="Unassembled WGS sequence"/>
</dbReference>
<evidence type="ECO:0000313" key="2">
    <source>
        <dbReference type="Proteomes" id="UP000324800"/>
    </source>
</evidence>
<feature type="non-terminal residue" evidence="1">
    <location>
        <position position="1"/>
    </location>
</feature>
<dbReference type="EMBL" id="SNRW01040130">
    <property type="protein sequence ID" value="KAA6346393.1"/>
    <property type="molecule type" value="Genomic_DNA"/>
</dbReference>
<organism evidence="1 2">
    <name type="scientific">Streblomastix strix</name>
    <dbReference type="NCBI Taxonomy" id="222440"/>
    <lineage>
        <taxon>Eukaryota</taxon>
        <taxon>Metamonada</taxon>
        <taxon>Preaxostyla</taxon>
        <taxon>Oxymonadida</taxon>
        <taxon>Streblomastigidae</taxon>
        <taxon>Streblomastix</taxon>
    </lineage>
</organism>
<proteinExistence type="predicted"/>
<dbReference type="AlphaFoldDB" id="A0A5J4SM19"/>
<evidence type="ECO:0000313" key="1">
    <source>
        <dbReference type="EMBL" id="KAA6346393.1"/>
    </source>
</evidence>
<protein>
    <submittedName>
        <fullName evidence="1">Uncharacterized protein</fullName>
    </submittedName>
</protein>
<gene>
    <name evidence="1" type="ORF">EZS28_052095</name>
</gene>